<reference evidence="2 3" key="1">
    <citation type="submission" date="2023-08" db="EMBL/GenBank/DDBJ databases">
        <title>Whole genome sequencing of Enterococcus.</title>
        <authorList>
            <person name="Kaptchouang Tchatchouang C.D."/>
            <person name="Ateba C.N."/>
        </authorList>
    </citation>
    <scope>NUCLEOTIDE SEQUENCE [LARGE SCALE GENOMIC DNA]</scope>
    <source>
        <strain evidence="2 3">ENT3_CNKT_NWU</strain>
    </source>
</reference>
<dbReference type="AlphaFoldDB" id="A0AAJ1SQE9"/>
<keyword evidence="1" id="KW-0472">Membrane</keyword>
<evidence type="ECO:0000313" key="2">
    <source>
        <dbReference type="EMBL" id="MDP8591217.1"/>
    </source>
</evidence>
<comment type="caution">
    <text evidence="2">The sequence shown here is derived from an EMBL/GenBank/DDBJ whole genome shotgun (WGS) entry which is preliminary data.</text>
</comment>
<protein>
    <submittedName>
        <fullName evidence="2">Uncharacterized protein</fullName>
    </submittedName>
</protein>
<keyword evidence="1" id="KW-1133">Transmembrane helix</keyword>
<keyword evidence="1" id="KW-0812">Transmembrane</keyword>
<organism evidence="2 3">
    <name type="scientific">Enterococcus lactis</name>
    <dbReference type="NCBI Taxonomy" id="357441"/>
    <lineage>
        <taxon>Bacteria</taxon>
        <taxon>Bacillati</taxon>
        <taxon>Bacillota</taxon>
        <taxon>Bacilli</taxon>
        <taxon>Lactobacillales</taxon>
        <taxon>Enterococcaceae</taxon>
        <taxon>Enterococcus</taxon>
    </lineage>
</organism>
<sequence length="188" mass="21846">MSEEQHKLIKTVNNFLHWYLGKEYTPKDILELILTIVAIVFVIFGFLKNKTYYEDVSLEFYSIDTQGKYFPQNIYDEIALDESPTKIVLVSPANVPMKVDIMKFKDMKNDSELIYKSMGYSKTIEPGDALKIAYTESEGIPNYQLHISTEYGETDVPLIYNGRYNNINKTKIKATRKVIPYFLDKILN</sequence>
<dbReference type="GeneID" id="66497213"/>
<name>A0AAJ1SQE9_9ENTE</name>
<dbReference type="Proteomes" id="UP001238215">
    <property type="component" value="Unassembled WGS sequence"/>
</dbReference>
<dbReference type="EMBL" id="JAVBZS010000118">
    <property type="protein sequence ID" value="MDP8591217.1"/>
    <property type="molecule type" value="Genomic_DNA"/>
</dbReference>
<evidence type="ECO:0000313" key="3">
    <source>
        <dbReference type="Proteomes" id="UP001238215"/>
    </source>
</evidence>
<gene>
    <name evidence="2" type="ORF">RAN64_14725</name>
</gene>
<dbReference type="RefSeq" id="WP_016627840.1">
    <property type="nucleotide sequence ID" value="NZ_CP079880.1"/>
</dbReference>
<accession>A0AAJ1SQE9</accession>
<feature type="transmembrane region" description="Helical" evidence="1">
    <location>
        <begin position="29"/>
        <end position="47"/>
    </location>
</feature>
<keyword evidence="3" id="KW-1185">Reference proteome</keyword>
<evidence type="ECO:0000256" key="1">
    <source>
        <dbReference type="SAM" id="Phobius"/>
    </source>
</evidence>
<proteinExistence type="predicted"/>